<organism evidence="2 3">
    <name type="scientific">Kroppenstedtia sanguinis</name>
    <dbReference type="NCBI Taxonomy" id="1380684"/>
    <lineage>
        <taxon>Bacteria</taxon>
        <taxon>Bacillati</taxon>
        <taxon>Bacillota</taxon>
        <taxon>Bacilli</taxon>
        <taxon>Bacillales</taxon>
        <taxon>Thermoactinomycetaceae</taxon>
        <taxon>Kroppenstedtia</taxon>
    </lineage>
</organism>
<dbReference type="PIRSF" id="PIRSF017388">
    <property type="entry name" value="Esterase_lipase"/>
    <property type="match status" value="1"/>
</dbReference>
<gene>
    <name evidence="2" type="ORF">ACFQ4Y_11375</name>
</gene>
<accession>A0ABW4CC70</accession>
<reference evidence="3" key="1">
    <citation type="journal article" date="2019" name="Int. J. Syst. Evol. Microbiol.">
        <title>The Global Catalogue of Microorganisms (GCM) 10K type strain sequencing project: providing services to taxonomists for standard genome sequencing and annotation.</title>
        <authorList>
            <consortium name="The Broad Institute Genomics Platform"/>
            <consortium name="The Broad Institute Genome Sequencing Center for Infectious Disease"/>
            <person name="Wu L."/>
            <person name="Ma J."/>
        </authorList>
    </citation>
    <scope>NUCLEOTIDE SEQUENCE [LARGE SCALE GENOMIC DNA]</scope>
    <source>
        <strain evidence="3">S1</strain>
    </source>
</reference>
<keyword evidence="2" id="KW-0378">Hydrolase</keyword>
<dbReference type="Gene3D" id="3.40.50.1820">
    <property type="entry name" value="alpha/beta hydrolase"/>
    <property type="match status" value="1"/>
</dbReference>
<dbReference type="Proteomes" id="UP001597282">
    <property type="component" value="Unassembled WGS sequence"/>
</dbReference>
<feature type="domain" description="Serine aminopeptidase S33" evidence="1">
    <location>
        <begin position="20"/>
        <end position="232"/>
    </location>
</feature>
<dbReference type="InterPro" id="IPR022742">
    <property type="entry name" value="Hydrolase_4"/>
</dbReference>
<dbReference type="PANTHER" id="PTHR11614">
    <property type="entry name" value="PHOSPHOLIPASE-RELATED"/>
    <property type="match status" value="1"/>
</dbReference>
<dbReference type="RefSeq" id="WP_380165592.1">
    <property type="nucleotide sequence ID" value="NZ_JBHTNU010000010.1"/>
</dbReference>
<evidence type="ECO:0000259" key="1">
    <source>
        <dbReference type="Pfam" id="PF12146"/>
    </source>
</evidence>
<name>A0ABW4CC70_9BACL</name>
<evidence type="ECO:0000313" key="3">
    <source>
        <dbReference type="Proteomes" id="UP001597282"/>
    </source>
</evidence>
<dbReference type="SUPFAM" id="SSF53474">
    <property type="entry name" value="alpha/beta-Hydrolases"/>
    <property type="match status" value="1"/>
</dbReference>
<dbReference type="EMBL" id="JBHTNU010000010">
    <property type="protein sequence ID" value="MFD1427508.1"/>
    <property type="molecule type" value="Genomic_DNA"/>
</dbReference>
<proteinExistence type="predicted"/>
<evidence type="ECO:0000313" key="2">
    <source>
        <dbReference type="EMBL" id="MFD1427508.1"/>
    </source>
</evidence>
<keyword evidence="3" id="KW-1185">Reference proteome</keyword>
<dbReference type="InterPro" id="IPR029058">
    <property type="entry name" value="AB_hydrolase_fold"/>
</dbReference>
<sequence>MKIKRRSPDPFFYPGGETGILLVHGFTGTPSEMRPLGQFLRDQGYTVHAPLLAGHGTTPEDMEQSAWPDWWKSVLDAYDRLQEEGNVRQILAVGLSMGGALALQLAHTQPLAGVVSLCAPVWLRDKRHHLAGAAQWVQRYHKRGGGKLPHIEEHLVPYDRTPLKCISSLNVLIRQVRRNLSEVEVPALIIQSKLDETVDPNSAKYIYKHISSREKQLRWYEKSSHIITLDKERERLFNEIDAFAVQVTGDNR</sequence>
<dbReference type="InterPro" id="IPR051044">
    <property type="entry name" value="MAG_DAG_Lipase"/>
</dbReference>
<dbReference type="Pfam" id="PF12146">
    <property type="entry name" value="Hydrolase_4"/>
    <property type="match status" value="1"/>
</dbReference>
<comment type="caution">
    <text evidence="2">The sequence shown here is derived from an EMBL/GenBank/DDBJ whole genome shotgun (WGS) entry which is preliminary data.</text>
</comment>
<dbReference type="GO" id="GO:0016787">
    <property type="term" value="F:hydrolase activity"/>
    <property type="evidence" value="ECO:0007669"/>
    <property type="project" value="UniProtKB-KW"/>
</dbReference>
<protein>
    <submittedName>
        <fullName evidence="2">Alpha/beta hydrolase</fullName>
    </submittedName>
</protein>
<dbReference type="InterPro" id="IPR012354">
    <property type="entry name" value="Esterase_lipase"/>
</dbReference>